<reference evidence="1" key="1">
    <citation type="submission" date="2018-02" db="EMBL/GenBank/DDBJ databases">
        <authorList>
            <person name="Kim S.-K."/>
            <person name="Jung H.-I."/>
            <person name="Lee S.-W."/>
        </authorList>
    </citation>
    <scope>NUCLEOTIDE SEQUENCE</scope>
    <source>
        <strain evidence="1">SK3146</strain>
    </source>
</reference>
<dbReference type="Proteomes" id="UP001057134">
    <property type="component" value="Chromosome"/>
</dbReference>
<sequence>MIAFVHLVLHLLPYAYTCALIDEIIYKAIRDLRKH</sequence>
<dbReference type="EMBL" id="CP027059">
    <property type="protein sequence ID" value="UQZ85946.1"/>
    <property type="molecule type" value="Genomic_DNA"/>
</dbReference>
<accession>A0ABY4RW83</accession>
<evidence type="ECO:0000313" key="2">
    <source>
        <dbReference type="Proteomes" id="UP001057134"/>
    </source>
</evidence>
<keyword evidence="2" id="KW-1185">Reference proteome</keyword>
<reference evidence="1" key="2">
    <citation type="journal article" date="2021" name="J Anim Sci Technol">
        <title>Complete genome sequence of Paenibacillus konkukensis sp. nov. SK3146 as a potential probiotic strain.</title>
        <authorList>
            <person name="Jung H.I."/>
            <person name="Park S."/>
            <person name="Niu K.M."/>
            <person name="Lee S.W."/>
            <person name="Kothari D."/>
            <person name="Yi K.J."/>
            <person name="Kim S.K."/>
        </authorList>
    </citation>
    <scope>NUCLEOTIDE SEQUENCE</scope>
    <source>
        <strain evidence="1">SK3146</strain>
    </source>
</reference>
<gene>
    <name evidence="1" type="ORF">SK3146_05237</name>
</gene>
<organism evidence="1 2">
    <name type="scientific">Paenibacillus konkukensis</name>
    <dbReference type="NCBI Taxonomy" id="2020716"/>
    <lineage>
        <taxon>Bacteria</taxon>
        <taxon>Bacillati</taxon>
        <taxon>Bacillota</taxon>
        <taxon>Bacilli</taxon>
        <taxon>Bacillales</taxon>
        <taxon>Paenibacillaceae</taxon>
        <taxon>Paenibacillus</taxon>
    </lineage>
</organism>
<protein>
    <submittedName>
        <fullName evidence="1">Uncharacterized protein</fullName>
    </submittedName>
</protein>
<proteinExistence type="predicted"/>
<name>A0ABY4RW83_9BACL</name>
<evidence type="ECO:0000313" key="1">
    <source>
        <dbReference type="EMBL" id="UQZ85946.1"/>
    </source>
</evidence>